<comment type="function">
    <text evidence="1">Golgi membrane protein involved in vesicular trafficking and spindle migration.</text>
</comment>
<protein>
    <recommendedName>
        <fullName evidence="4">Golgi apparatus membrane protein TVP38</fullName>
    </recommendedName>
    <alternativeName>
        <fullName evidence="5">Golgi apparatus membrane protein tvp38</fullName>
    </alternativeName>
</protein>
<organism evidence="13 14">
    <name type="scientific">Orbilia oligospora</name>
    <name type="common">Nematode-trapping fungus</name>
    <name type="synonym">Arthrobotrys oligospora</name>
    <dbReference type="NCBI Taxonomy" id="2813651"/>
    <lineage>
        <taxon>Eukaryota</taxon>
        <taxon>Fungi</taxon>
        <taxon>Dikarya</taxon>
        <taxon>Ascomycota</taxon>
        <taxon>Pezizomycotina</taxon>
        <taxon>Orbiliomycetes</taxon>
        <taxon>Orbiliales</taxon>
        <taxon>Orbiliaceae</taxon>
        <taxon>Orbilia</taxon>
    </lineage>
</organism>
<dbReference type="GO" id="GO:0016192">
    <property type="term" value="P:vesicle-mediated transport"/>
    <property type="evidence" value="ECO:0007669"/>
    <property type="project" value="TreeGrafter"/>
</dbReference>
<feature type="transmembrane region" description="Helical" evidence="11">
    <location>
        <begin position="266"/>
        <end position="287"/>
    </location>
</feature>
<feature type="compositionally biased region" description="Acidic residues" evidence="10">
    <location>
        <begin position="485"/>
        <end position="501"/>
    </location>
</feature>
<comment type="subcellular location">
    <subcellularLocation>
        <location evidence="2">Golgi apparatus membrane</location>
        <topology evidence="2">Multi-pass membrane protein</topology>
    </subcellularLocation>
</comment>
<keyword evidence="6 11" id="KW-0812">Transmembrane</keyword>
<gene>
    <name evidence="13" type="primary">TVP38_3</name>
    <name evidence="13" type="ORF">TWF788_008336</name>
</gene>
<proteinExistence type="inferred from homology"/>
<dbReference type="InterPro" id="IPR051076">
    <property type="entry name" value="Golgi_membrane_TVP38/TMEM64"/>
</dbReference>
<evidence type="ECO:0000256" key="2">
    <source>
        <dbReference type="ARBA" id="ARBA00004653"/>
    </source>
</evidence>
<feature type="compositionally biased region" description="Acidic residues" evidence="10">
    <location>
        <begin position="448"/>
        <end position="463"/>
    </location>
</feature>
<evidence type="ECO:0000256" key="5">
    <source>
        <dbReference type="ARBA" id="ARBA00020673"/>
    </source>
</evidence>
<dbReference type="InterPro" id="IPR032816">
    <property type="entry name" value="VTT_dom"/>
</dbReference>
<evidence type="ECO:0000256" key="3">
    <source>
        <dbReference type="ARBA" id="ARBA00008640"/>
    </source>
</evidence>
<dbReference type="GO" id="GO:0000139">
    <property type="term" value="C:Golgi membrane"/>
    <property type="evidence" value="ECO:0007669"/>
    <property type="project" value="UniProtKB-SubCell"/>
</dbReference>
<feature type="compositionally biased region" description="Low complexity" evidence="10">
    <location>
        <begin position="12"/>
        <end position="30"/>
    </location>
</feature>
<evidence type="ECO:0000256" key="10">
    <source>
        <dbReference type="SAM" id="MobiDB-lite"/>
    </source>
</evidence>
<feature type="domain" description="VTT" evidence="12">
    <location>
        <begin position="134"/>
        <end position="249"/>
    </location>
</feature>
<dbReference type="EMBL" id="JAABOE010000050">
    <property type="protein sequence ID" value="KAF3175866.1"/>
    <property type="molecule type" value="Genomic_DNA"/>
</dbReference>
<evidence type="ECO:0000256" key="6">
    <source>
        <dbReference type="ARBA" id="ARBA00022692"/>
    </source>
</evidence>
<feature type="region of interest" description="Disordered" evidence="10">
    <location>
        <begin position="301"/>
        <end position="378"/>
    </location>
</feature>
<dbReference type="GO" id="GO:0000022">
    <property type="term" value="P:mitotic spindle elongation"/>
    <property type="evidence" value="ECO:0007669"/>
    <property type="project" value="TreeGrafter"/>
</dbReference>
<feature type="transmembrane region" description="Helical" evidence="11">
    <location>
        <begin position="70"/>
        <end position="93"/>
    </location>
</feature>
<name>A0A7C8PNK9_ORBOL</name>
<feature type="compositionally biased region" description="Basic and acidic residues" evidence="10">
    <location>
        <begin position="438"/>
        <end position="447"/>
    </location>
</feature>
<feature type="region of interest" description="Disordered" evidence="10">
    <location>
        <begin position="482"/>
        <end position="501"/>
    </location>
</feature>
<dbReference type="Proteomes" id="UP000479691">
    <property type="component" value="Unassembled WGS sequence"/>
</dbReference>
<evidence type="ECO:0000313" key="13">
    <source>
        <dbReference type="EMBL" id="KAF3175866.1"/>
    </source>
</evidence>
<comment type="similarity">
    <text evidence="3">Belongs to the TVP38/TMEM64 family.</text>
</comment>
<evidence type="ECO:0000256" key="1">
    <source>
        <dbReference type="ARBA" id="ARBA00002978"/>
    </source>
</evidence>
<dbReference type="PANTHER" id="PTHR47549">
    <property type="entry name" value="GOLGI APPARATUS MEMBRANE PROTEIN TVP38-RELATED"/>
    <property type="match status" value="1"/>
</dbReference>
<dbReference type="AlphaFoldDB" id="A0A7C8PNK9"/>
<evidence type="ECO:0000256" key="9">
    <source>
        <dbReference type="ARBA" id="ARBA00023136"/>
    </source>
</evidence>
<evidence type="ECO:0000256" key="4">
    <source>
        <dbReference type="ARBA" id="ARBA00013533"/>
    </source>
</evidence>
<feature type="transmembrane region" description="Helical" evidence="11">
    <location>
        <begin position="113"/>
        <end position="144"/>
    </location>
</feature>
<feature type="compositionally biased region" description="Basic and acidic residues" evidence="10">
    <location>
        <begin position="364"/>
        <end position="378"/>
    </location>
</feature>
<feature type="transmembrane region" description="Helical" evidence="11">
    <location>
        <begin position="150"/>
        <end position="172"/>
    </location>
</feature>
<feature type="region of interest" description="Disordered" evidence="10">
    <location>
        <begin position="1"/>
        <end position="41"/>
    </location>
</feature>
<comment type="caution">
    <text evidence="13">The sequence shown here is derived from an EMBL/GenBank/DDBJ whole genome shotgun (WGS) entry which is preliminary data.</text>
</comment>
<dbReference type="PANTHER" id="PTHR47549:SF1">
    <property type="entry name" value="GOLGI APPARATUS MEMBRANE PROTEIN TVP38"/>
    <property type="match status" value="1"/>
</dbReference>
<dbReference type="Pfam" id="PF09335">
    <property type="entry name" value="VTT_dom"/>
    <property type="match status" value="1"/>
</dbReference>
<accession>A0A7C8PNK9</accession>
<evidence type="ECO:0000256" key="7">
    <source>
        <dbReference type="ARBA" id="ARBA00022989"/>
    </source>
</evidence>
<keyword evidence="8" id="KW-0333">Golgi apparatus</keyword>
<evidence type="ECO:0000256" key="11">
    <source>
        <dbReference type="SAM" id="Phobius"/>
    </source>
</evidence>
<keyword evidence="7 11" id="KW-1133">Transmembrane helix</keyword>
<evidence type="ECO:0000256" key="8">
    <source>
        <dbReference type="ARBA" id="ARBA00023034"/>
    </source>
</evidence>
<sequence length="688" mass="74699">MSTDHPRGALYTPAMSSSSNTTTTAPTWTRSGRRSRSSSTTSVTSASSNLITNVWKLKRKAHQYWNKLSLAQKIIGCTALAVLNIGILLGVIYHEAIFHWFSPIADKWREMPYGFLILFTWTFISAFPPMIGYSTSITLAGFIYGVPNGWYIASSGTVIGSTAAFIACRLYFRDFAQRMVSTDKRFAALSLTLKHDGLKLLCMIRLCPLPYSISNGAMSTFPTVSAWKFAVAGAVASPKLFIHVFIGHQMKVLGETGEKMDAGTKALNYGSMIFGALFGMGTGWFIYKRTVRRARQLEAEERRRVVGSAAGGSTGSGEGEEVDMRPSSGNVTGRDGNNRDGYSDDPVEEELERTLSGGGSGGRYVDEEGGKGGKRRDGIAGRAMGVFNGIFGGVAADTRFLESEGEEEEGRLLDGDELMEDEDAEELLVVEDEGVEMEGGKYGRRGGEEEEEEEEEEDSIDEESNGKVVNHLVHPRVPVEISINESDDDDDDDDSENDFDSEFGNYGVARRLCKILLSGVTDGDYLGGNIAYSKCYTGAPNPGLAVVPYGILRLPLSRRDVEAAVKLAKLSLPVDGVLEVLLDLVEIRNLNWIKWVEKELLPEVVKSLGLEGKSNIIPFFEGVRVYSGGTADQMQSSSFGSGHDNIGTLEVMLPSEFLGGGVVMSSVHGAQKVESGGRSEFDTVAAAW</sequence>
<feature type="region of interest" description="Disordered" evidence="10">
    <location>
        <begin position="433"/>
        <end position="471"/>
    </location>
</feature>
<reference evidence="13 14" key="1">
    <citation type="submission" date="2019-06" db="EMBL/GenBank/DDBJ databases">
        <authorList>
            <person name="Palmer J.M."/>
        </authorList>
    </citation>
    <scope>NUCLEOTIDE SEQUENCE [LARGE SCALE GENOMIC DNA]</scope>
    <source>
        <strain evidence="13 14">TWF788</strain>
    </source>
</reference>
<evidence type="ECO:0000259" key="12">
    <source>
        <dbReference type="Pfam" id="PF09335"/>
    </source>
</evidence>
<evidence type="ECO:0000313" key="14">
    <source>
        <dbReference type="Proteomes" id="UP000479691"/>
    </source>
</evidence>
<keyword evidence="9 11" id="KW-0472">Membrane</keyword>